<dbReference type="InterPro" id="IPR025877">
    <property type="entry name" value="MobA-like_NTP_Trfase"/>
</dbReference>
<name>A0A4T2C9Q9_9MICO</name>
<dbReference type="PANTHER" id="PTHR19136">
    <property type="entry name" value="MOLYBDENUM COFACTOR GUANYLYLTRANSFERASE"/>
    <property type="match status" value="1"/>
</dbReference>
<proteinExistence type="predicted"/>
<evidence type="ECO:0000256" key="1">
    <source>
        <dbReference type="ARBA" id="ARBA00022679"/>
    </source>
</evidence>
<protein>
    <submittedName>
        <fullName evidence="5">Molybdenum cofactor guanylyltransferase</fullName>
    </submittedName>
</protein>
<dbReference type="OrthoDB" id="4408226at2"/>
<gene>
    <name evidence="5" type="ORF">D4765_04935</name>
</gene>
<dbReference type="InterPro" id="IPR029044">
    <property type="entry name" value="Nucleotide-diphossugar_trans"/>
</dbReference>
<feature type="domain" description="DUF6457" evidence="4">
    <location>
        <begin position="263"/>
        <end position="350"/>
    </location>
</feature>
<dbReference type="EMBL" id="QYRT01000006">
    <property type="protein sequence ID" value="TIH39416.1"/>
    <property type="molecule type" value="Genomic_DNA"/>
</dbReference>
<feature type="compositionally biased region" description="Polar residues" evidence="2">
    <location>
        <begin position="134"/>
        <end position="145"/>
    </location>
</feature>
<feature type="domain" description="MobA-like NTP transferase" evidence="3">
    <location>
        <begin position="5"/>
        <end position="156"/>
    </location>
</feature>
<dbReference type="Gene3D" id="3.90.550.10">
    <property type="entry name" value="Spore Coat Polysaccharide Biosynthesis Protein SpsA, Chain A"/>
    <property type="match status" value="1"/>
</dbReference>
<dbReference type="SUPFAM" id="SSF53448">
    <property type="entry name" value="Nucleotide-diphospho-sugar transferases"/>
    <property type="match status" value="1"/>
</dbReference>
<evidence type="ECO:0000313" key="6">
    <source>
        <dbReference type="Proteomes" id="UP000306192"/>
    </source>
</evidence>
<reference evidence="5 6" key="1">
    <citation type="journal article" date="2019" name="Microorganisms">
        <title>Systematic Affiliation and Genome Analysis of Subtercola vilae DB165(T) with Particular Emphasis on Cold Adaptation of an Isolate from a High-Altitude Cold Volcano Lake.</title>
        <authorList>
            <person name="Villalobos A.S."/>
            <person name="Wiese J."/>
            <person name="Imhoff J.F."/>
            <person name="Dorador C."/>
            <person name="Keller A."/>
            <person name="Hentschel U."/>
        </authorList>
    </citation>
    <scope>NUCLEOTIDE SEQUENCE [LARGE SCALE GENOMIC DNA]</scope>
    <source>
        <strain evidence="5 6">DB165</strain>
    </source>
</reference>
<evidence type="ECO:0000256" key="2">
    <source>
        <dbReference type="SAM" id="MobiDB-lite"/>
    </source>
</evidence>
<organism evidence="5 6">
    <name type="scientific">Subtercola vilae</name>
    <dbReference type="NCBI Taxonomy" id="2056433"/>
    <lineage>
        <taxon>Bacteria</taxon>
        <taxon>Bacillati</taxon>
        <taxon>Actinomycetota</taxon>
        <taxon>Actinomycetes</taxon>
        <taxon>Micrococcales</taxon>
        <taxon>Microbacteriaceae</taxon>
        <taxon>Subtercola</taxon>
    </lineage>
</organism>
<dbReference type="InterPro" id="IPR045598">
    <property type="entry name" value="DUF6457"/>
</dbReference>
<dbReference type="RefSeq" id="WP_136641139.1">
    <property type="nucleotide sequence ID" value="NZ_QYRT01000006.1"/>
</dbReference>
<keyword evidence="5" id="KW-0548">Nucleotidyltransferase</keyword>
<dbReference type="Pfam" id="PF20058">
    <property type="entry name" value="DUF6457"/>
    <property type="match status" value="1"/>
</dbReference>
<dbReference type="GO" id="GO:0016779">
    <property type="term" value="F:nucleotidyltransferase activity"/>
    <property type="evidence" value="ECO:0007669"/>
    <property type="project" value="UniProtKB-KW"/>
</dbReference>
<evidence type="ECO:0000259" key="3">
    <source>
        <dbReference type="Pfam" id="PF12804"/>
    </source>
</evidence>
<dbReference type="AlphaFoldDB" id="A0A4T2C9Q9"/>
<evidence type="ECO:0000259" key="4">
    <source>
        <dbReference type="Pfam" id="PF20058"/>
    </source>
</evidence>
<comment type="caution">
    <text evidence="5">The sequence shown here is derived from an EMBL/GenBank/DDBJ whole genome shotgun (WGS) entry which is preliminary data.</text>
</comment>
<sequence>MNFDAIVLAGGRSSRLGGVPKSALMLGGQTLLQRTLEAVPDARRCVVVGDVELPLSPRLLVTREHPAFGGPAAAIAAGLDALDAVERVDALDSARVLAGADAAFVLVLACDMPAIAEAVDVLRASAAELMRSEPAQQSKLNTSGPDTAGPDTAGLDTAGPDGVVAIDSSGRRQVLASVYRRAALARAVVHARVDGPIDGLSVRGLLEALDLTEVPVPDSSTRDIDTWADATAAGIDHIASRTPGVDPMSTPAGVPVAERDQAALVRRWVAGLTLELLGGDPESPHPDLTQHIDAILALAGTAAHAVVRPAAPLTTFVAGYAAGLAAQSAADPVTQYVAAAEDFATRWVDSTQIPPEPQP</sequence>
<feature type="region of interest" description="Disordered" evidence="2">
    <location>
        <begin position="133"/>
        <end position="160"/>
    </location>
</feature>
<keyword evidence="1 5" id="KW-0808">Transferase</keyword>
<dbReference type="Proteomes" id="UP000306192">
    <property type="component" value="Unassembled WGS sequence"/>
</dbReference>
<dbReference type="Pfam" id="PF12804">
    <property type="entry name" value="NTP_transf_3"/>
    <property type="match status" value="1"/>
</dbReference>
<accession>A0A4T2C9Q9</accession>
<dbReference type="PANTHER" id="PTHR19136:SF81">
    <property type="entry name" value="MOLYBDENUM COFACTOR GUANYLYLTRANSFERASE"/>
    <property type="match status" value="1"/>
</dbReference>
<keyword evidence="6" id="KW-1185">Reference proteome</keyword>
<evidence type="ECO:0000313" key="5">
    <source>
        <dbReference type="EMBL" id="TIH39416.1"/>
    </source>
</evidence>